<dbReference type="CDD" id="cd02855">
    <property type="entry name" value="E_set_GBE_prok_N"/>
    <property type="match status" value="1"/>
</dbReference>
<comment type="catalytic activity">
    <reaction evidence="1 10">
        <text>Transfers a segment of a (1-&gt;4)-alpha-D-glucan chain to a primary hydroxy group in a similar glucan chain.</text>
        <dbReference type="EC" id="2.4.1.18"/>
    </reaction>
</comment>
<keyword evidence="6 10" id="KW-0328">Glycosyltransferase</keyword>
<evidence type="ECO:0000256" key="9">
    <source>
        <dbReference type="ARBA" id="ARBA00023277"/>
    </source>
</evidence>
<evidence type="ECO:0000256" key="6">
    <source>
        <dbReference type="ARBA" id="ARBA00022676"/>
    </source>
</evidence>
<comment type="pathway">
    <text evidence="3 10">Glycan biosynthesis; glycogen biosynthesis.</text>
</comment>
<dbReference type="PIRSF" id="PIRSF000463">
    <property type="entry name" value="GlgB"/>
    <property type="match status" value="1"/>
</dbReference>
<feature type="domain" description="Glycosyl hydrolase family 13 catalytic" evidence="12">
    <location>
        <begin position="152"/>
        <end position="510"/>
    </location>
</feature>
<gene>
    <name evidence="10 13" type="primary">glgB</name>
    <name evidence="13" type="ORF">EJN90_00625</name>
</gene>
<evidence type="ECO:0000256" key="3">
    <source>
        <dbReference type="ARBA" id="ARBA00004964"/>
    </source>
</evidence>
<dbReference type="InterPro" id="IPR013783">
    <property type="entry name" value="Ig-like_fold"/>
</dbReference>
<dbReference type="InterPro" id="IPR006048">
    <property type="entry name" value="A-amylase/branching_C"/>
</dbReference>
<evidence type="ECO:0000256" key="4">
    <source>
        <dbReference type="ARBA" id="ARBA00009000"/>
    </source>
</evidence>
<comment type="subunit">
    <text evidence="10">Monomer.</text>
</comment>
<dbReference type="Pfam" id="PF00128">
    <property type="entry name" value="Alpha-amylase"/>
    <property type="match status" value="2"/>
</dbReference>
<dbReference type="SMART" id="SM00642">
    <property type="entry name" value="Aamy"/>
    <property type="match status" value="1"/>
</dbReference>
<dbReference type="GO" id="GO:0005978">
    <property type="term" value="P:glycogen biosynthetic process"/>
    <property type="evidence" value="ECO:0007669"/>
    <property type="project" value="UniProtKB-UniRule"/>
</dbReference>
<dbReference type="InterPro" id="IPR006047">
    <property type="entry name" value="GH13_cat_dom"/>
</dbReference>
<evidence type="ECO:0000256" key="11">
    <source>
        <dbReference type="PIRSR" id="PIRSR000463-1"/>
    </source>
</evidence>
<dbReference type="SUPFAM" id="SSF51011">
    <property type="entry name" value="Glycosyl hydrolase domain"/>
    <property type="match status" value="1"/>
</dbReference>
<dbReference type="Proteomes" id="UP000273326">
    <property type="component" value="Chromosome"/>
</dbReference>
<dbReference type="UniPathway" id="UPA00164"/>
<dbReference type="SUPFAM" id="SSF51445">
    <property type="entry name" value="(Trans)glycosidases"/>
    <property type="match status" value="1"/>
</dbReference>
<dbReference type="GO" id="GO:0043169">
    <property type="term" value="F:cation binding"/>
    <property type="evidence" value="ECO:0007669"/>
    <property type="project" value="InterPro"/>
</dbReference>
<dbReference type="GO" id="GO:0003844">
    <property type="term" value="F:1,4-alpha-glucan branching enzyme activity"/>
    <property type="evidence" value="ECO:0007669"/>
    <property type="project" value="UniProtKB-UniRule"/>
</dbReference>
<comment type="function">
    <text evidence="2 10">Catalyzes the formation of the alpha-1,6-glucosidic linkages in glycogen by scission of a 1,4-alpha-linked oligosaccharide from growing alpha-1,4-glucan chains and the subsequent attachment of the oligosaccharide to the alpha-1,6 position.</text>
</comment>
<dbReference type="InterPro" id="IPR017853">
    <property type="entry name" value="GH"/>
</dbReference>
<organism evidence="13 14">
    <name type="scientific">Jeotgalibaca ciconiae</name>
    <dbReference type="NCBI Taxonomy" id="2496265"/>
    <lineage>
        <taxon>Bacteria</taxon>
        <taxon>Bacillati</taxon>
        <taxon>Bacillota</taxon>
        <taxon>Bacilli</taxon>
        <taxon>Lactobacillales</taxon>
        <taxon>Carnobacteriaceae</taxon>
        <taxon>Jeotgalibaca</taxon>
    </lineage>
</organism>
<evidence type="ECO:0000313" key="14">
    <source>
        <dbReference type="Proteomes" id="UP000273326"/>
    </source>
</evidence>
<reference evidence="14" key="1">
    <citation type="submission" date="2018-12" db="EMBL/GenBank/DDBJ databases">
        <title>Complete genome sequencing of Jeotgalibaca sp. H21T32.</title>
        <authorList>
            <person name="Bae J.-W."/>
            <person name="Lee S.-Y."/>
        </authorList>
    </citation>
    <scope>NUCLEOTIDE SEQUENCE [LARGE SCALE GENOMIC DNA]</scope>
    <source>
        <strain evidence="14">H21T32</strain>
    </source>
</reference>
<keyword evidence="14" id="KW-1185">Reference proteome</keyword>
<dbReference type="Pfam" id="PF02922">
    <property type="entry name" value="CBM_48"/>
    <property type="match status" value="1"/>
</dbReference>
<dbReference type="Gene3D" id="3.20.20.80">
    <property type="entry name" value="Glycosidases"/>
    <property type="match status" value="1"/>
</dbReference>
<dbReference type="InterPro" id="IPR006407">
    <property type="entry name" value="GlgB"/>
</dbReference>
<dbReference type="Gene3D" id="2.60.40.1180">
    <property type="entry name" value="Golgi alpha-mannosidase II"/>
    <property type="match status" value="1"/>
</dbReference>
<dbReference type="PANTHER" id="PTHR43651">
    <property type="entry name" value="1,4-ALPHA-GLUCAN-BRANCHING ENZYME"/>
    <property type="match status" value="1"/>
</dbReference>
<evidence type="ECO:0000256" key="5">
    <source>
        <dbReference type="ARBA" id="ARBA00022600"/>
    </source>
</evidence>
<dbReference type="FunFam" id="3.20.20.80:FF:000003">
    <property type="entry name" value="1,4-alpha-glucan branching enzyme GlgB"/>
    <property type="match status" value="1"/>
</dbReference>
<evidence type="ECO:0000256" key="10">
    <source>
        <dbReference type="HAMAP-Rule" id="MF_00685"/>
    </source>
</evidence>
<evidence type="ECO:0000256" key="1">
    <source>
        <dbReference type="ARBA" id="ARBA00000826"/>
    </source>
</evidence>
<feature type="active site" description="Proton donor" evidence="10 11">
    <location>
        <position position="360"/>
    </location>
</feature>
<dbReference type="KEGG" id="jeh:EJN90_00625"/>
<dbReference type="RefSeq" id="WP_126108390.1">
    <property type="nucleotide sequence ID" value="NZ_CP034465.1"/>
</dbReference>
<dbReference type="OrthoDB" id="9800174at2"/>
<dbReference type="GO" id="GO:0005829">
    <property type="term" value="C:cytosol"/>
    <property type="evidence" value="ECO:0007669"/>
    <property type="project" value="TreeGrafter"/>
</dbReference>
<comment type="similarity">
    <text evidence="4 10">Belongs to the glycosyl hydrolase 13 family. GlgB subfamily.</text>
</comment>
<accession>A0A3Q9BIQ5</accession>
<keyword evidence="8 10" id="KW-0320">Glycogen biosynthesis</keyword>
<feature type="active site" description="Nucleophile" evidence="10 11">
    <location>
        <position position="309"/>
    </location>
</feature>
<dbReference type="Gene3D" id="2.60.40.10">
    <property type="entry name" value="Immunoglobulins"/>
    <property type="match status" value="1"/>
</dbReference>
<evidence type="ECO:0000313" key="13">
    <source>
        <dbReference type="EMBL" id="AZP03289.1"/>
    </source>
</evidence>
<evidence type="ECO:0000259" key="12">
    <source>
        <dbReference type="SMART" id="SM00642"/>
    </source>
</evidence>
<protein>
    <recommendedName>
        <fullName evidence="10">1,4-alpha-glucan branching enzyme GlgB</fullName>
        <ecNumber evidence="10">2.4.1.18</ecNumber>
    </recommendedName>
    <alternativeName>
        <fullName evidence="10">1,4-alpha-D-glucan:1,4-alpha-D-glucan 6-glucosyl-transferase</fullName>
    </alternativeName>
    <alternativeName>
        <fullName evidence="10">Alpha-(1-&gt;4)-glucan branching enzyme</fullName>
    </alternativeName>
    <alternativeName>
        <fullName evidence="10">Glycogen branching enzyme</fullName>
        <shortName evidence="10">BE</shortName>
    </alternativeName>
</protein>
<dbReference type="InterPro" id="IPR044143">
    <property type="entry name" value="GlgB_N_E_set_prok"/>
</dbReference>
<proteinExistence type="inferred from homology"/>
<dbReference type="EC" id="2.4.1.18" evidence="10"/>
<dbReference type="InterPro" id="IPR037439">
    <property type="entry name" value="Branching_enzy"/>
</dbReference>
<evidence type="ECO:0000256" key="7">
    <source>
        <dbReference type="ARBA" id="ARBA00022679"/>
    </source>
</evidence>
<evidence type="ECO:0000256" key="8">
    <source>
        <dbReference type="ARBA" id="ARBA00023056"/>
    </source>
</evidence>
<dbReference type="NCBIfam" id="TIGR01515">
    <property type="entry name" value="branching_enzym"/>
    <property type="match status" value="1"/>
</dbReference>
<dbReference type="HAMAP" id="MF_00685">
    <property type="entry name" value="GlgB"/>
    <property type="match status" value="1"/>
</dbReference>
<keyword evidence="7 10" id="KW-0808">Transferase</keyword>
<dbReference type="NCBIfam" id="NF003811">
    <property type="entry name" value="PRK05402.1"/>
    <property type="match status" value="1"/>
</dbReference>
<dbReference type="InterPro" id="IPR004193">
    <property type="entry name" value="Glyco_hydro_13_N"/>
</dbReference>
<dbReference type="GO" id="GO:0004553">
    <property type="term" value="F:hydrolase activity, hydrolyzing O-glycosyl compounds"/>
    <property type="evidence" value="ECO:0007669"/>
    <property type="project" value="InterPro"/>
</dbReference>
<dbReference type="Pfam" id="PF02806">
    <property type="entry name" value="Alpha-amylase_C"/>
    <property type="match status" value="1"/>
</dbReference>
<evidence type="ECO:0000256" key="2">
    <source>
        <dbReference type="ARBA" id="ARBA00002953"/>
    </source>
</evidence>
<dbReference type="InterPro" id="IPR013780">
    <property type="entry name" value="Glyco_hydro_b"/>
</dbReference>
<name>A0A3Q9BIQ5_9LACT</name>
<keyword evidence="5 10" id="KW-0321">Glycogen metabolism</keyword>
<dbReference type="AlphaFoldDB" id="A0A3Q9BIQ5"/>
<keyword evidence="9 10" id="KW-0119">Carbohydrate metabolism</keyword>
<dbReference type="NCBIfam" id="NF008967">
    <property type="entry name" value="PRK12313.1"/>
    <property type="match status" value="1"/>
</dbReference>
<dbReference type="EMBL" id="CP034465">
    <property type="protein sequence ID" value="AZP03289.1"/>
    <property type="molecule type" value="Genomic_DNA"/>
</dbReference>
<sequence>MKRNLYKDLEKEMYLFNNGEHFESYRLFGSKRSFEDELNGWRFTVWAPNAKNVHLAGDFSEWNPIQMEKIGKTGAWSVFDPTASEGDCYKYLIENQDGHSFYKIDPYAFAYEVPPKDASLVQDLPNKKWRDGHWFANKKRKPIYNRPLNIYEVHFASWRRHPDGTSYSFKELAETLIPYVKEMGYTHIEFMPLMEHPLEASWGYQITGYYAVAARYGNVEEFRDFVEEAHRNGIGIILDWVPGHFCRNDYALAYFDGTPTFEYQDSNRADNKRWGSLNFDLGKKQVHSFLISNAIYWMEEFHIDGIRVDAVSNMLYLDYDEGPWTPNEDGSNHNRQGMDFLQKLNTVVFARDHQMLMIAEESTSWANVTRPIEMGGLGFNYKWNMGWMNDTLEFFSMDPFFRKDHFNLLTFSFMYAFNENFILPISHDEVVHGKRSLLGRIPGDRYNQFATLRNLQAYMLAHPGKKLNFMGNELGQFLEWRFYEELEWKVLNQEFNSEYHSFIKTLNQLYKKQKALYEIDDSRNGMELIDADNHLETVLSFIRKSEKERDFLIVISNFTPIERRNFVIGVPYEGTYEELLNTEMREFGGTWTKGQADMKTIEKSFNQFSYVIELTVPAMGTIYIRPKRIYGVNKK</sequence>
<dbReference type="PANTHER" id="PTHR43651:SF3">
    <property type="entry name" value="1,4-ALPHA-GLUCAN-BRANCHING ENZYME"/>
    <property type="match status" value="1"/>
</dbReference>
<dbReference type="CDD" id="cd11322">
    <property type="entry name" value="AmyAc_Glg_BE"/>
    <property type="match status" value="1"/>
</dbReference>